<dbReference type="AlphaFoldDB" id="W1NEZ8"/>
<feature type="region of interest" description="Disordered" evidence="1">
    <location>
        <begin position="47"/>
        <end position="153"/>
    </location>
</feature>
<proteinExistence type="predicted"/>
<keyword evidence="3" id="KW-1185">Reference proteome</keyword>
<evidence type="ECO:0000313" key="2">
    <source>
        <dbReference type="EMBL" id="ERM94013.1"/>
    </source>
</evidence>
<evidence type="ECO:0000313" key="3">
    <source>
        <dbReference type="Proteomes" id="UP000017836"/>
    </source>
</evidence>
<organism evidence="2 3">
    <name type="scientific">Amborella trichopoda</name>
    <dbReference type="NCBI Taxonomy" id="13333"/>
    <lineage>
        <taxon>Eukaryota</taxon>
        <taxon>Viridiplantae</taxon>
        <taxon>Streptophyta</taxon>
        <taxon>Embryophyta</taxon>
        <taxon>Tracheophyta</taxon>
        <taxon>Spermatophyta</taxon>
        <taxon>Magnoliopsida</taxon>
        <taxon>Amborellales</taxon>
        <taxon>Amborellaceae</taxon>
        <taxon>Amborella</taxon>
    </lineage>
</organism>
<gene>
    <name evidence="2" type="ORF">AMTR_s00136p00100260</name>
</gene>
<dbReference type="HOGENOM" id="CLU_1715706_0_0_1"/>
<evidence type="ECO:0000256" key="1">
    <source>
        <dbReference type="SAM" id="MobiDB-lite"/>
    </source>
</evidence>
<dbReference type="Gramene" id="ERM94013">
    <property type="protein sequence ID" value="ERM94013"/>
    <property type="gene ID" value="AMTR_s00136p00100260"/>
</dbReference>
<sequence>MNTGSGGILPAAHACWRLDHPGRRSITMVGIAGVGSASLLFPLPDFRTPPTGKSLSDPVPWTRTREGAVPCNEKRPIRGSTAAGGRGSRSGQVDGAKRGPRVPALVSVPLREGEDTSSMALKRARVRAHVAPNLPTAVPVSTSGAAAAPNEHP</sequence>
<dbReference type="Proteomes" id="UP000017836">
    <property type="component" value="Unassembled WGS sequence"/>
</dbReference>
<name>W1NEZ8_AMBTC</name>
<protein>
    <submittedName>
        <fullName evidence="2">Uncharacterized protein</fullName>
    </submittedName>
</protein>
<reference evidence="3" key="1">
    <citation type="journal article" date="2013" name="Science">
        <title>The Amborella genome and the evolution of flowering plants.</title>
        <authorList>
            <consortium name="Amborella Genome Project"/>
        </authorList>
    </citation>
    <scope>NUCLEOTIDE SEQUENCE [LARGE SCALE GENOMIC DNA]</scope>
</reference>
<accession>W1NEZ8</accession>
<dbReference type="EMBL" id="KI397522">
    <property type="protein sequence ID" value="ERM94013.1"/>
    <property type="molecule type" value="Genomic_DNA"/>
</dbReference>